<keyword evidence="2" id="KW-1185">Reference proteome</keyword>
<organism evidence="1 2">
    <name type="scientific">Gimesia benthica</name>
    <dbReference type="NCBI Taxonomy" id="2608982"/>
    <lineage>
        <taxon>Bacteria</taxon>
        <taxon>Pseudomonadati</taxon>
        <taxon>Planctomycetota</taxon>
        <taxon>Planctomycetia</taxon>
        <taxon>Planctomycetales</taxon>
        <taxon>Planctomycetaceae</taxon>
        <taxon>Gimesia</taxon>
    </lineage>
</organism>
<accession>A0A6I6AG75</accession>
<dbReference type="Proteomes" id="UP000427281">
    <property type="component" value="Chromosome"/>
</dbReference>
<dbReference type="RefSeq" id="WP_155366263.1">
    <property type="nucleotide sequence ID" value="NZ_CP043930.1"/>
</dbReference>
<protein>
    <recommendedName>
        <fullName evidence="3">CD-NTase-associated protein 12/Pycsar effector protein TIR domain-containing protein</fullName>
    </recommendedName>
</protein>
<name>A0A6I6AG75_9PLAN</name>
<dbReference type="EMBL" id="CP043930">
    <property type="protein sequence ID" value="QGQ25614.1"/>
    <property type="molecule type" value="Genomic_DNA"/>
</dbReference>
<reference evidence="1 2" key="1">
    <citation type="submission" date="2019-09" db="EMBL/GenBank/DDBJ databases">
        <title>Gimesia benthica sp. nov., a novel bacterium isolated from deep-sea water of the Northwest Indian Ocean.</title>
        <authorList>
            <person name="Dai X."/>
        </authorList>
    </citation>
    <scope>NUCLEOTIDE SEQUENCE [LARGE SCALE GENOMIC DNA]</scope>
    <source>
        <strain evidence="1 2">E7</strain>
    </source>
</reference>
<proteinExistence type="predicted"/>
<sequence length="291" mass="33517">MHYVTGVPVLSGDIIWQLGENHFDGEDGICVSFSLHSFREQYQRRQAFRAIERILTENNVEWIIPDRENWRIDVLKLYEAFPDLPKFAWLSGTVAVVPEFEQTERDSFGTPSFDAAIRLYLTERELVHMPPHFQEPVEINDSIRRFRKDHPKPENVAFLMMRFGNTQAHDDIVTGIRDVFSGHGISVLRADDKQYHDDLLPNILTYIYGSSFGIAVFERLEGDDFNPNVSLEVGYMFALKKPVCLVKDQTLKTLHTDLVGKLYRPFDPQNAKESIKSPIEQWATDKGIITG</sequence>
<dbReference type="KEGG" id="gim:F1728_24305"/>
<evidence type="ECO:0000313" key="1">
    <source>
        <dbReference type="EMBL" id="QGQ25614.1"/>
    </source>
</evidence>
<dbReference type="AlphaFoldDB" id="A0A6I6AG75"/>
<evidence type="ECO:0008006" key="3">
    <source>
        <dbReference type="Google" id="ProtNLM"/>
    </source>
</evidence>
<evidence type="ECO:0000313" key="2">
    <source>
        <dbReference type="Proteomes" id="UP000427281"/>
    </source>
</evidence>
<gene>
    <name evidence="1" type="ORF">F1728_24305</name>
</gene>